<evidence type="ECO:0000313" key="4">
    <source>
        <dbReference type="Proteomes" id="UP000054217"/>
    </source>
</evidence>
<dbReference type="PANTHER" id="PTHR47842:SF1">
    <property type="entry name" value="DUF676 DOMAIN-CONTAINING PROTEIN"/>
    <property type="match status" value="1"/>
</dbReference>
<dbReference type="InterPro" id="IPR029058">
    <property type="entry name" value="AB_hydrolase_fold"/>
</dbReference>
<proteinExistence type="inferred from homology"/>
<dbReference type="AlphaFoldDB" id="A0A0C3PV02"/>
<dbReference type="SUPFAM" id="SSF53474">
    <property type="entry name" value="alpha/beta-Hydrolases"/>
    <property type="match status" value="1"/>
</dbReference>
<name>A0A0C3PV02_PISTI</name>
<sequence>MATANEKLNVEGNNDEPAVPDVPKDLLLIIFIHGFKGTDSTFGSFPSRLEHILTETMDNVAVECIVFPAYETKGELTAAVERFVDWLTTLTVQKEVAHGGGAGAAKIVLCGHSMGGLLAADALCALIKSRPDEGAPLWPRVIGCIAFDTPYLGLHPFVFKNSATRAAEVADTARTVVSDVLWFMGKNRDSSQAKSNPSLPQIAAATESESSSKSTGWARWAPSAYVVGGAIAAGAAAGAAYWRREDITSGYNWAFGHMKYVGTLWDGEGMTKRLDNLLLAEKQGIIFKMFYVLLPPSLPSFPSPRTFVVLPSRSSPAFSNYIISKNSVATDEIQAHTGLFEPTTNDGYYELGLETAKIIREAAARSGMHSTVPT</sequence>
<organism evidence="3 4">
    <name type="scientific">Pisolithus tinctorius Marx 270</name>
    <dbReference type="NCBI Taxonomy" id="870435"/>
    <lineage>
        <taxon>Eukaryota</taxon>
        <taxon>Fungi</taxon>
        <taxon>Dikarya</taxon>
        <taxon>Basidiomycota</taxon>
        <taxon>Agaricomycotina</taxon>
        <taxon>Agaricomycetes</taxon>
        <taxon>Agaricomycetidae</taxon>
        <taxon>Boletales</taxon>
        <taxon>Sclerodermatineae</taxon>
        <taxon>Pisolithaceae</taxon>
        <taxon>Pisolithus</taxon>
    </lineage>
</organism>
<dbReference type="HOGENOM" id="CLU_020826_2_0_1"/>
<keyword evidence="4" id="KW-1185">Reference proteome</keyword>
<dbReference type="Proteomes" id="UP000054217">
    <property type="component" value="Unassembled WGS sequence"/>
</dbReference>
<reference evidence="3 4" key="1">
    <citation type="submission" date="2014-04" db="EMBL/GenBank/DDBJ databases">
        <authorList>
            <consortium name="DOE Joint Genome Institute"/>
            <person name="Kuo A."/>
            <person name="Kohler A."/>
            <person name="Costa M.D."/>
            <person name="Nagy L.G."/>
            <person name="Floudas D."/>
            <person name="Copeland A."/>
            <person name="Barry K.W."/>
            <person name="Cichocki N."/>
            <person name="Veneault-Fourrey C."/>
            <person name="LaButti K."/>
            <person name="Lindquist E.A."/>
            <person name="Lipzen A."/>
            <person name="Lundell T."/>
            <person name="Morin E."/>
            <person name="Murat C."/>
            <person name="Sun H."/>
            <person name="Tunlid A."/>
            <person name="Henrissat B."/>
            <person name="Grigoriev I.V."/>
            <person name="Hibbett D.S."/>
            <person name="Martin F."/>
            <person name="Nordberg H.P."/>
            <person name="Cantor M.N."/>
            <person name="Hua S.X."/>
        </authorList>
    </citation>
    <scope>NUCLEOTIDE SEQUENCE [LARGE SCALE GENOMIC DNA]</scope>
    <source>
        <strain evidence="3 4">Marx 270</strain>
    </source>
</reference>
<dbReference type="PANTHER" id="PTHR47842">
    <property type="entry name" value="EXPRESSED PROTEIN"/>
    <property type="match status" value="1"/>
</dbReference>
<reference evidence="4" key="2">
    <citation type="submission" date="2015-01" db="EMBL/GenBank/DDBJ databases">
        <title>Evolutionary Origins and Diversification of the Mycorrhizal Mutualists.</title>
        <authorList>
            <consortium name="DOE Joint Genome Institute"/>
            <consortium name="Mycorrhizal Genomics Consortium"/>
            <person name="Kohler A."/>
            <person name="Kuo A."/>
            <person name="Nagy L.G."/>
            <person name="Floudas D."/>
            <person name="Copeland A."/>
            <person name="Barry K.W."/>
            <person name="Cichocki N."/>
            <person name="Veneault-Fourrey C."/>
            <person name="LaButti K."/>
            <person name="Lindquist E.A."/>
            <person name="Lipzen A."/>
            <person name="Lundell T."/>
            <person name="Morin E."/>
            <person name="Murat C."/>
            <person name="Riley R."/>
            <person name="Ohm R."/>
            <person name="Sun H."/>
            <person name="Tunlid A."/>
            <person name="Henrissat B."/>
            <person name="Grigoriev I.V."/>
            <person name="Hibbett D.S."/>
            <person name="Martin F."/>
        </authorList>
    </citation>
    <scope>NUCLEOTIDE SEQUENCE [LARGE SCALE GENOMIC DNA]</scope>
    <source>
        <strain evidence="4">Marx 270</strain>
    </source>
</reference>
<dbReference type="OrthoDB" id="442243at2759"/>
<protein>
    <recommendedName>
        <fullName evidence="2">DUF676 domain-containing protein</fullName>
    </recommendedName>
</protein>
<feature type="domain" description="DUF676" evidence="2">
    <location>
        <begin position="28"/>
        <end position="155"/>
    </location>
</feature>
<dbReference type="STRING" id="870435.A0A0C3PV02"/>
<comment type="similarity">
    <text evidence="1">Belongs to the putative lipase ROG1 family.</text>
</comment>
<evidence type="ECO:0000259" key="2">
    <source>
        <dbReference type="Pfam" id="PF05057"/>
    </source>
</evidence>
<dbReference type="Gene3D" id="3.40.50.1820">
    <property type="entry name" value="alpha/beta hydrolase"/>
    <property type="match status" value="1"/>
</dbReference>
<accession>A0A0C3PV02</accession>
<dbReference type="EMBL" id="KN831947">
    <property type="protein sequence ID" value="KIO12654.1"/>
    <property type="molecule type" value="Genomic_DNA"/>
</dbReference>
<dbReference type="InParanoid" id="A0A0C3PV02"/>
<evidence type="ECO:0000256" key="1">
    <source>
        <dbReference type="ARBA" id="ARBA00007920"/>
    </source>
</evidence>
<dbReference type="Pfam" id="PF05057">
    <property type="entry name" value="DUF676"/>
    <property type="match status" value="1"/>
</dbReference>
<gene>
    <name evidence="3" type="ORF">M404DRAFT_993642</name>
</gene>
<dbReference type="InterPro" id="IPR007751">
    <property type="entry name" value="DUF676_lipase-like"/>
</dbReference>
<evidence type="ECO:0000313" key="3">
    <source>
        <dbReference type="EMBL" id="KIO12654.1"/>
    </source>
</evidence>